<proteinExistence type="predicted"/>
<sequence length="79" mass="9451">MPDQILFTNKPSLFIHEKYNLNLEQMMKKIENRGIKGYIRNKWINLYTNIVCATHFLNDYSDGFPDYRYRIRSVRGCGS</sequence>
<name>A0ABD5TXH7_9EURY</name>
<gene>
    <name evidence="1" type="ORF">ACFQEV_00570</name>
</gene>
<dbReference type="AlphaFoldDB" id="A0ABD5TXH7"/>
<dbReference type="RefSeq" id="WP_379691937.1">
    <property type="nucleotide sequence ID" value="NZ_JBHSXH010000004.1"/>
</dbReference>
<comment type="caution">
    <text evidence="1">The sequence shown here is derived from an EMBL/GenBank/DDBJ whole genome shotgun (WGS) entry which is preliminary data.</text>
</comment>
<evidence type="ECO:0000313" key="2">
    <source>
        <dbReference type="Proteomes" id="UP001596408"/>
    </source>
</evidence>
<organism evidence="1 2">
    <name type="scientific">Halopelagius fulvigenes</name>
    <dbReference type="NCBI Taxonomy" id="1198324"/>
    <lineage>
        <taxon>Archaea</taxon>
        <taxon>Methanobacteriati</taxon>
        <taxon>Methanobacteriota</taxon>
        <taxon>Stenosarchaea group</taxon>
        <taxon>Halobacteria</taxon>
        <taxon>Halobacteriales</taxon>
        <taxon>Haloferacaceae</taxon>
    </lineage>
</organism>
<reference evidence="1 2" key="1">
    <citation type="journal article" date="2019" name="Int. J. Syst. Evol. Microbiol.">
        <title>The Global Catalogue of Microorganisms (GCM) 10K type strain sequencing project: providing services to taxonomists for standard genome sequencing and annotation.</title>
        <authorList>
            <consortium name="The Broad Institute Genomics Platform"/>
            <consortium name="The Broad Institute Genome Sequencing Center for Infectious Disease"/>
            <person name="Wu L."/>
            <person name="Ma J."/>
        </authorList>
    </citation>
    <scope>NUCLEOTIDE SEQUENCE [LARGE SCALE GENOMIC DNA]</scope>
    <source>
        <strain evidence="1 2">YIM 94188</strain>
    </source>
</reference>
<protein>
    <submittedName>
        <fullName evidence="1">Uncharacterized protein</fullName>
    </submittedName>
</protein>
<dbReference type="EMBL" id="JBHSXH010000004">
    <property type="protein sequence ID" value="MFC6823504.1"/>
    <property type="molecule type" value="Genomic_DNA"/>
</dbReference>
<dbReference type="Proteomes" id="UP001596408">
    <property type="component" value="Unassembled WGS sequence"/>
</dbReference>
<accession>A0ABD5TXH7</accession>
<evidence type="ECO:0000313" key="1">
    <source>
        <dbReference type="EMBL" id="MFC6823504.1"/>
    </source>
</evidence>
<keyword evidence="2" id="KW-1185">Reference proteome</keyword>